<keyword evidence="3 8" id="KW-0479">Metal-binding</keyword>
<evidence type="ECO:0000259" key="10">
    <source>
        <dbReference type="Pfam" id="PF01648"/>
    </source>
</evidence>
<evidence type="ECO:0000256" key="3">
    <source>
        <dbReference type="ARBA" id="ARBA00022723"/>
    </source>
</evidence>
<keyword evidence="4 8" id="KW-0276">Fatty acid metabolism</keyword>
<reference evidence="11 12" key="1">
    <citation type="submission" date="2020-08" db="EMBL/GenBank/DDBJ databases">
        <title>A Genomic Blueprint of the Chicken Gut Microbiome.</title>
        <authorList>
            <person name="Gilroy R."/>
            <person name="Ravi A."/>
            <person name="Getino M."/>
            <person name="Pursley I."/>
            <person name="Horton D.L."/>
            <person name="Alikhan N.-F."/>
            <person name="Baker D."/>
            <person name="Gharbi K."/>
            <person name="Hall N."/>
            <person name="Watson M."/>
            <person name="Adriaenssens E.M."/>
            <person name="Foster-Nyarko E."/>
            <person name="Jarju S."/>
            <person name="Secka A."/>
            <person name="Antonio M."/>
            <person name="Oren A."/>
            <person name="Chaudhuri R."/>
            <person name="La Ragione R.M."/>
            <person name="Hildebrand F."/>
            <person name="Pallen M.J."/>
        </authorList>
    </citation>
    <scope>NUCLEOTIDE SEQUENCE [LARGE SCALE GENOMIC DNA]</scope>
    <source>
        <strain evidence="11 12">Re57</strain>
    </source>
</reference>
<evidence type="ECO:0000256" key="7">
    <source>
        <dbReference type="ARBA" id="ARBA00023160"/>
    </source>
</evidence>
<feature type="region of interest" description="Disordered" evidence="9">
    <location>
        <begin position="127"/>
        <end position="182"/>
    </location>
</feature>
<comment type="catalytic activity">
    <reaction evidence="8">
        <text>apo-[ACP] + CoA = holo-[ACP] + adenosine 3',5'-bisphosphate + H(+)</text>
        <dbReference type="Rhea" id="RHEA:12068"/>
        <dbReference type="Rhea" id="RHEA-COMP:9685"/>
        <dbReference type="Rhea" id="RHEA-COMP:9690"/>
        <dbReference type="ChEBI" id="CHEBI:15378"/>
        <dbReference type="ChEBI" id="CHEBI:29999"/>
        <dbReference type="ChEBI" id="CHEBI:57287"/>
        <dbReference type="ChEBI" id="CHEBI:58343"/>
        <dbReference type="ChEBI" id="CHEBI:64479"/>
        <dbReference type="EC" id="2.7.8.7"/>
    </reaction>
</comment>
<sequence length="182" mass="20242">MGIIGIGLDIADLPRFAEHIERVPELLDRLLTPAEQLKRNGKLRTPESLAARFSAKEALVKAMQYPGIIEWQHAEVVSAPSGAPSFRLSGPVLEHFRKIGGESIHLSITHDARVTMTYVIVEGSGAPLSPPVDQPPPLLPGSPEALAALEERRKQRKAEKQRQDEKQRQAEKQRQGEKKQKR</sequence>
<dbReference type="EC" id="2.7.8.7" evidence="8"/>
<accession>A0ABR8WW37</accession>
<dbReference type="RefSeq" id="WP_191726616.1">
    <property type="nucleotide sequence ID" value="NZ_JACSPY010000010.1"/>
</dbReference>
<evidence type="ECO:0000313" key="12">
    <source>
        <dbReference type="Proteomes" id="UP000651517"/>
    </source>
</evidence>
<dbReference type="InterPro" id="IPR008278">
    <property type="entry name" value="4-PPantetheinyl_Trfase_dom"/>
</dbReference>
<name>A0ABR8WW37_9MICO</name>
<keyword evidence="8" id="KW-0963">Cytoplasm</keyword>
<evidence type="ECO:0000256" key="9">
    <source>
        <dbReference type="SAM" id="MobiDB-lite"/>
    </source>
</evidence>
<protein>
    <recommendedName>
        <fullName evidence="8">Holo-[acyl-carrier-protein] synthase</fullName>
        <shortName evidence="8">Holo-ACP synthase</shortName>
        <ecNumber evidence="8">2.7.8.7</ecNumber>
    </recommendedName>
    <alternativeName>
        <fullName evidence="8">4'-phosphopantetheinyl transferase AcpS</fullName>
    </alternativeName>
</protein>
<dbReference type="InterPro" id="IPR004568">
    <property type="entry name" value="Ppantetheine-prot_Trfase_dom"/>
</dbReference>
<dbReference type="EMBL" id="JACSPY010000010">
    <property type="protein sequence ID" value="MBD8021219.1"/>
    <property type="molecule type" value="Genomic_DNA"/>
</dbReference>
<feature type="domain" description="4'-phosphopantetheinyl transferase" evidence="10">
    <location>
        <begin position="5"/>
        <end position="92"/>
    </location>
</feature>
<dbReference type="HAMAP" id="MF_00101">
    <property type="entry name" value="AcpS"/>
    <property type="match status" value="1"/>
</dbReference>
<dbReference type="GO" id="GO:0008897">
    <property type="term" value="F:holo-[acyl-carrier-protein] synthase activity"/>
    <property type="evidence" value="ECO:0007669"/>
    <property type="project" value="UniProtKB-EC"/>
</dbReference>
<evidence type="ECO:0000256" key="4">
    <source>
        <dbReference type="ARBA" id="ARBA00022832"/>
    </source>
</evidence>
<comment type="similarity">
    <text evidence="8">Belongs to the P-Pant transferase superfamily. AcpS family.</text>
</comment>
<dbReference type="Proteomes" id="UP000651517">
    <property type="component" value="Unassembled WGS sequence"/>
</dbReference>
<dbReference type="NCBIfam" id="TIGR00556">
    <property type="entry name" value="pantethn_trn"/>
    <property type="match status" value="1"/>
</dbReference>
<keyword evidence="12" id="KW-1185">Reference proteome</keyword>
<dbReference type="NCBIfam" id="NF000832">
    <property type="entry name" value="PRK00070.3-2"/>
    <property type="match status" value="1"/>
</dbReference>
<dbReference type="Pfam" id="PF01648">
    <property type="entry name" value="ACPS"/>
    <property type="match status" value="1"/>
</dbReference>
<keyword evidence="5 8" id="KW-0460">Magnesium</keyword>
<dbReference type="SUPFAM" id="SSF56214">
    <property type="entry name" value="4'-phosphopantetheinyl transferase"/>
    <property type="match status" value="1"/>
</dbReference>
<evidence type="ECO:0000256" key="6">
    <source>
        <dbReference type="ARBA" id="ARBA00023098"/>
    </source>
</evidence>
<organism evidence="11 12">
    <name type="scientific">Brevibacterium gallinarum</name>
    <dbReference type="NCBI Taxonomy" id="2762220"/>
    <lineage>
        <taxon>Bacteria</taxon>
        <taxon>Bacillati</taxon>
        <taxon>Actinomycetota</taxon>
        <taxon>Actinomycetes</taxon>
        <taxon>Micrococcales</taxon>
        <taxon>Brevibacteriaceae</taxon>
        <taxon>Brevibacterium</taxon>
    </lineage>
</organism>
<dbReference type="InterPro" id="IPR002582">
    <property type="entry name" value="ACPS"/>
</dbReference>
<feature type="compositionally biased region" description="Basic and acidic residues" evidence="9">
    <location>
        <begin position="149"/>
        <end position="182"/>
    </location>
</feature>
<comment type="subcellular location">
    <subcellularLocation>
        <location evidence="8">Cytoplasm</location>
    </subcellularLocation>
</comment>
<evidence type="ECO:0000256" key="2">
    <source>
        <dbReference type="ARBA" id="ARBA00022679"/>
    </source>
</evidence>
<dbReference type="InterPro" id="IPR037143">
    <property type="entry name" value="4-PPantetheinyl_Trfase_dom_sf"/>
</dbReference>
<evidence type="ECO:0000256" key="5">
    <source>
        <dbReference type="ARBA" id="ARBA00022842"/>
    </source>
</evidence>
<keyword evidence="7 8" id="KW-0275">Fatty acid biosynthesis</keyword>
<feature type="binding site" evidence="8">
    <location>
        <position position="57"/>
    </location>
    <ligand>
        <name>Mg(2+)</name>
        <dbReference type="ChEBI" id="CHEBI:18420"/>
    </ligand>
</feature>
<keyword evidence="1 8" id="KW-0444">Lipid biosynthesis</keyword>
<evidence type="ECO:0000256" key="1">
    <source>
        <dbReference type="ARBA" id="ARBA00022516"/>
    </source>
</evidence>
<feature type="compositionally biased region" description="Pro residues" evidence="9">
    <location>
        <begin position="128"/>
        <end position="140"/>
    </location>
</feature>
<evidence type="ECO:0000313" key="11">
    <source>
        <dbReference type="EMBL" id="MBD8021219.1"/>
    </source>
</evidence>
<dbReference type="NCBIfam" id="TIGR00516">
    <property type="entry name" value="acpS"/>
    <property type="match status" value="1"/>
</dbReference>
<gene>
    <name evidence="8" type="primary">acpS</name>
    <name evidence="11" type="ORF">H9634_10555</name>
</gene>
<proteinExistence type="inferred from homology"/>
<keyword evidence="6 8" id="KW-0443">Lipid metabolism</keyword>
<comment type="cofactor">
    <cofactor evidence="8">
        <name>Mg(2+)</name>
        <dbReference type="ChEBI" id="CHEBI:18420"/>
    </cofactor>
</comment>
<evidence type="ECO:0000256" key="8">
    <source>
        <dbReference type="HAMAP-Rule" id="MF_00101"/>
    </source>
</evidence>
<feature type="binding site" evidence="8">
    <location>
        <position position="9"/>
    </location>
    <ligand>
        <name>Mg(2+)</name>
        <dbReference type="ChEBI" id="CHEBI:18420"/>
    </ligand>
</feature>
<dbReference type="Gene3D" id="3.90.470.20">
    <property type="entry name" value="4'-phosphopantetheinyl transferase domain"/>
    <property type="match status" value="1"/>
</dbReference>
<keyword evidence="2 8" id="KW-0808">Transferase</keyword>
<comment type="caution">
    <text evidence="11">The sequence shown here is derived from an EMBL/GenBank/DDBJ whole genome shotgun (WGS) entry which is preliminary data.</text>
</comment>
<comment type="function">
    <text evidence="8">Transfers the 4'-phosphopantetheine moiety from coenzyme A to a Ser of acyl-carrier-protein.</text>
</comment>